<keyword evidence="2" id="KW-1185">Reference proteome</keyword>
<dbReference type="Proteomes" id="UP000310458">
    <property type="component" value="Unassembled WGS sequence"/>
</dbReference>
<dbReference type="AlphaFoldDB" id="A0A5R9BKA4"/>
<sequence length="105" mass="11591">MKPLHAQLTPDLARAARALTQVSVDVIGEAAAIEPARVRDFEHRGIALDRADNNTLRAALEEYGAAFFAEDDEGGYGVRRKHNASKIRQLTRWEGEGGPTYEDDL</sequence>
<reference evidence="1 2" key="1">
    <citation type="submission" date="2019-05" db="EMBL/GenBank/DDBJ databases">
        <title>Nesterenkonia sp. GY074 isolated from the Southern Atlantic Ocean.</title>
        <authorList>
            <person name="Zhang G."/>
        </authorList>
    </citation>
    <scope>NUCLEOTIDE SEQUENCE [LARGE SCALE GENOMIC DNA]</scope>
    <source>
        <strain evidence="1 2">GY074</strain>
    </source>
</reference>
<dbReference type="GO" id="GO:0003677">
    <property type="term" value="F:DNA binding"/>
    <property type="evidence" value="ECO:0007669"/>
    <property type="project" value="InterPro"/>
</dbReference>
<organism evidence="1 2">
    <name type="scientific">Nesterenkonia salmonea</name>
    <dbReference type="NCBI Taxonomy" id="1804987"/>
    <lineage>
        <taxon>Bacteria</taxon>
        <taxon>Bacillati</taxon>
        <taxon>Actinomycetota</taxon>
        <taxon>Actinomycetes</taxon>
        <taxon>Micrococcales</taxon>
        <taxon>Micrococcaceae</taxon>
        <taxon>Nesterenkonia</taxon>
    </lineage>
</organism>
<gene>
    <name evidence="1" type="ORF">FEF26_00945</name>
</gene>
<dbReference type="InterPro" id="IPR010982">
    <property type="entry name" value="Lambda_DNA-bd_dom_sf"/>
</dbReference>
<comment type="caution">
    <text evidence="1">The sequence shown here is derived from an EMBL/GenBank/DDBJ whole genome shotgun (WGS) entry which is preliminary data.</text>
</comment>
<dbReference type="EMBL" id="VAVZ01000002">
    <property type="protein sequence ID" value="TLQ01039.1"/>
    <property type="molecule type" value="Genomic_DNA"/>
</dbReference>
<dbReference type="OrthoDB" id="4419620at2"/>
<evidence type="ECO:0000313" key="2">
    <source>
        <dbReference type="Proteomes" id="UP000310458"/>
    </source>
</evidence>
<proteinExistence type="predicted"/>
<evidence type="ECO:0000313" key="1">
    <source>
        <dbReference type="EMBL" id="TLQ01039.1"/>
    </source>
</evidence>
<protein>
    <recommendedName>
        <fullName evidence="3">XRE family transcriptional regulator</fullName>
    </recommendedName>
</protein>
<dbReference type="RefSeq" id="WP_138251664.1">
    <property type="nucleotide sequence ID" value="NZ_VAVZ01000002.1"/>
</dbReference>
<name>A0A5R9BKA4_9MICC</name>
<dbReference type="Gene3D" id="1.10.260.40">
    <property type="entry name" value="lambda repressor-like DNA-binding domains"/>
    <property type="match status" value="1"/>
</dbReference>
<evidence type="ECO:0008006" key="3">
    <source>
        <dbReference type="Google" id="ProtNLM"/>
    </source>
</evidence>
<accession>A0A5R9BKA4</accession>